<feature type="region of interest" description="Disordered" evidence="1">
    <location>
        <begin position="245"/>
        <end position="271"/>
    </location>
</feature>
<sequence length="946" mass="104515">LDTAAIRFPLLLSASISAARCRGARLSETAGRTHRRPCIFSRAGFKTNNTAMEGLPHPLQIGSPVTTGGPFARDSPPTLHTGSPVSGPIPSAQTRPDLNSKRTSGSERLSQLFPSRPASIVSPISPASVSASRRTSHPSPLVPAAEAPYRIPRAPAPPSFHPDTSYEPVANSFSHQGASPGLQSKSGTNRFLSRLASLRGVGSRGSTYDRLNDEEALSSRQHLRGIQEADEPVGYDISGYEGLPLKSFEPHTTRSHALNSKEGERDLQEASHAAEYERLEAQLGAGMTSILQKPFTHVSVQPSGGESAGLRRGLSVSEIAHIQAKDAQKEADTKGDIVAIADIPIDISDSIAGTDFDRRSSVMTAETSLAGKEAQTSYFFPRDPDMPAWRPFTMGWPWISMLIIVALVLSGLQEFLCQWSMGNVKKDTKDGILRFGKVGDLTIWLYFAWQYAPIMVFVFYGILWQMTDFEVKRLEPFYQLSQKTGATAGESLNMDYLTFMSWAVPLRALRHKQYAVIYSSMGTLIASSVVPVLQAASIKMERIPSDKPGQRQKVVRVVPPWSRAVSGCLLLVAFCGAVLMYAMRRKSGLQSDPKGIAGIAAMATKSHILADFHGLDKAPLHKIHKQLRHRRYILHKSSLWQGVYIRNNKDKIPETGTDPRPLMLRKRFGFPFVAFVVAVTAVTPVFTFVERAGTVTEKLPFLMTGLATIIRMLWNTMNSDVRMLQPFWILAQRHAPAKTLTLDYAGTNPLFLPFKAFFNGHYLVMLVAFGSVLAEILTVCISSISVDGKKFIPGLGGADVDDNHDGDNDDPNDRYNTEQTFRSFWSSFTLTMLILIYLISIALLTYAKRSHKFMPRQIGTIASVLAFIHQSKMLVSFVDTETFDSGKMTKHLEQSGKTYALGWFAGRDGDDHLGIDEEEILSGYKYGYDWTNSRVRPGQVGMWEHY</sequence>
<feature type="compositionally biased region" description="Low complexity" evidence="1">
    <location>
        <begin position="114"/>
        <end position="133"/>
    </location>
</feature>
<keyword evidence="2" id="KW-0472">Membrane</keyword>
<gene>
    <name evidence="3" type="ORF">T440DRAFT_393144</name>
</gene>
<dbReference type="OrthoDB" id="3248909at2759"/>
<keyword evidence="4" id="KW-1185">Reference proteome</keyword>
<dbReference type="PANTHER" id="PTHR37544">
    <property type="entry name" value="SPRAY-RELATED"/>
    <property type="match status" value="1"/>
</dbReference>
<feature type="region of interest" description="Disordered" evidence="1">
    <location>
        <begin position="59"/>
        <end position="187"/>
    </location>
</feature>
<evidence type="ECO:0000256" key="2">
    <source>
        <dbReference type="SAM" id="Phobius"/>
    </source>
</evidence>
<organism evidence="3 4">
    <name type="scientific">Plenodomus tracheiphilus IPT5</name>
    <dbReference type="NCBI Taxonomy" id="1408161"/>
    <lineage>
        <taxon>Eukaryota</taxon>
        <taxon>Fungi</taxon>
        <taxon>Dikarya</taxon>
        <taxon>Ascomycota</taxon>
        <taxon>Pezizomycotina</taxon>
        <taxon>Dothideomycetes</taxon>
        <taxon>Pleosporomycetidae</taxon>
        <taxon>Pleosporales</taxon>
        <taxon>Pleosporineae</taxon>
        <taxon>Leptosphaeriaceae</taxon>
        <taxon>Plenodomus</taxon>
    </lineage>
</organism>
<protein>
    <submittedName>
        <fullName evidence="3">Uncharacterized protein</fullName>
    </submittedName>
</protein>
<feature type="transmembrane region" description="Helical" evidence="2">
    <location>
        <begin position="564"/>
        <end position="583"/>
    </location>
</feature>
<dbReference type="EMBL" id="MU006299">
    <property type="protein sequence ID" value="KAF2852310.1"/>
    <property type="molecule type" value="Genomic_DNA"/>
</dbReference>
<feature type="transmembrane region" description="Helical" evidence="2">
    <location>
        <begin position="762"/>
        <end position="786"/>
    </location>
</feature>
<dbReference type="AlphaFoldDB" id="A0A6A7BAC3"/>
<feature type="compositionally biased region" description="Polar residues" evidence="1">
    <location>
        <begin position="91"/>
        <end position="113"/>
    </location>
</feature>
<reference evidence="3" key="1">
    <citation type="submission" date="2020-01" db="EMBL/GenBank/DDBJ databases">
        <authorList>
            <consortium name="DOE Joint Genome Institute"/>
            <person name="Haridas S."/>
            <person name="Albert R."/>
            <person name="Binder M."/>
            <person name="Bloem J."/>
            <person name="Labutti K."/>
            <person name="Salamov A."/>
            <person name="Andreopoulos B."/>
            <person name="Baker S.E."/>
            <person name="Barry K."/>
            <person name="Bills G."/>
            <person name="Bluhm B.H."/>
            <person name="Cannon C."/>
            <person name="Castanera R."/>
            <person name="Culley D.E."/>
            <person name="Daum C."/>
            <person name="Ezra D."/>
            <person name="Gonzalez J.B."/>
            <person name="Henrissat B."/>
            <person name="Kuo A."/>
            <person name="Liang C."/>
            <person name="Lipzen A."/>
            <person name="Lutzoni F."/>
            <person name="Magnuson J."/>
            <person name="Mondo S."/>
            <person name="Nolan M."/>
            <person name="Ohm R."/>
            <person name="Pangilinan J."/>
            <person name="Park H.-J."/>
            <person name="Ramirez L."/>
            <person name="Alfaro M."/>
            <person name="Sun H."/>
            <person name="Tritt A."/>
            <person name="Yoshinaga Y."/>
            <person name="Zwiers L.-H."/>
            <person name="Turgeon B.G."/>
            <person name="Goodwin S.B."/>
            <person name="Spatafora J.W."/>
            <person name="Crous P.W."/>
            <person name="Grigoriev I.V."/>
        </authorList>
    </citation>
    <scope>NUCLEOTIDE SEQUENCE</scope>
    <source>
        <strain evidence="3">IPT5</strain>
    </source>
</reference>
<evidence type="ECO:0000313" key="4">
    <source>
        <dbReference type="Proteomes" id="UP000799423"/>
    </source>
</evidence>
<feature type="compositionally biased region" description="Basic and acidic residues" evidence="1">
    <location>
        <begin position="259"/>
        <end position="271"/>
    </location>
</feature>
<name>A0A6A7BAC3_9PLEO</name>
<feature type="transmembrane region" description="Helical" evidence="2">
    <location>
        <begin position="668"/>
        <end position="689"/>
    </location>
</feature>
<keyword evidence="2" id="KW-0812">Transmembrane</keyword>
<dbReference type="PANTHER" id="PTHR37544:SF3">
    <property type="entry name" value="SPRAY"/>
    <property type="match status" value="1"/>
</dbReference>
<evidence type="ECO:0000256" key="1">
    <source>
        <dbReference type="SAM" id="MobiDB-lite"/>
    </source>
</evidence>
<accession>A0A6A7BAC3</accession>
<dbReference type="Proteomes" id="UP000799423">
    <property type="component" value="Unassembled WGS sequence"/>
</dbReference>
<proteinExistence type="predicted"/>
<keyword evidence="2" id="KW-1133">Transmembrane helix</keyword>
<feature type="transmembrane region" description="Helical" evidence="2">
    <location>
        <begin position="441"/>
        <end position="463"/>
    </location>
</feature>
<dbReference type="InterPro" id="IPR021840">
    <property type="entry name" value="DUF3433"/>
</dbReference>
<feature type="non-terminal residue" evidence="3">
    <location>
        <position position="1"/>
    </location>
</feature>
<dbReference type="Pfam" id="PF11915">
    <property type="entry name" value="DUF3433"/>
    <property type="match status" value="2"/>
</dbReference>
<feature type="transmembrane region" description="Helical" evidence="2">
    <location>
        <begin position="824"/>
        <end position="847"/>
    </location>
</feature>
<feature type="transmembrane region" description="Helical" evidence="2">
    <location>
        <begin position="515"/>
        <end position="536"/>
    </location>
</feature>
<feature type="compositionally biased region" description="Polar residues" evidence="1">
    <location>
        <begin position="171"/>
        <end position="187"/>
    </location>
</feature>
<evidence type="ECO:0000313" key="3">
    <source>
        <dbReference type="EMBL" id="KAF2852310.1"/>
    </source>
</evidence>
<feature type="compositionally biased region" description="Low complexity" evidence="1">
    <location>
        <begin position="143"/>
        <end position="153"/>
    </location>
</feature>